<proteinExistence type="predicted"/>
<dbReference type="EMBL" id="JACASE010000005">
    <property type="protein sequence ID" value="KAF6465890.1"/>
    <property type="molecule type" value="Genomic_DNA"/>
</dbReference>
<evidence type="ECO:0000313" key="3">
    <source>
        <dbReference type="Proteomes" id="UP000593571"/>
    </source>
</evidence>
<protein>
    <submittedName>
        <fullName evidence="2">Uncharacterized protein</fullName>
    </submittedName>
</protein>
<keyword evidence="1" id="KW-0812">Transmembrane</keyword>
<keyword evidence="3" id="KW-1185">Reference proteome</keyword>
<dbReference type="Proteomes" id="UP000593571">
    <property type="component" value="Unassembled WGS sequence"/>
</dbReference>
<comment type="caution">
    <text evidence="2">The sequence shown here is derived from an EMBL/GenBank/DDBJ whole genome shotgun (WGS) entry which is preliminary data.</text>
</comment>
<evidence type="ECO:0000256" key="1">
    <source>
        <dbReference type="SAM" id="Phobius"/>
    </source>
</evidence>
<name>A0A7J8H1B3_ROUAE</name>
<accession>A0A7J8H1B3</accession>
<reference evidence="2 3" key="1">
    <citation type="journal article" date="2020" name="Nature">
        <title>Six reference-quality genomes reveal evolution of bat adaptations.</title>
        <authorList>
            <person name="Jebb D."/>
            <person name="Huang Z."/>
            <person name="Pippel M."/>
            <person name="Hughes G.M."/>
            <person name="Lavrichenko K."/>
            <person name="Devanna P."/>
            <person name="Winkler S."/>
            <person name="Jermiin L.S."/>
            <person name="Skirmuntt E.C."/>
            <person name="Katzourakis A."/>
            <person name="Burkitt-Gray L."/>
            <person name="Ray D.A."/>
            <person name="Sullivan K.A.M."/>
            <person name="Roscito J.G."/>
            <person name="Kirilenko B.M."/>
            <person name="Davalos L.M."/>
            <person name="Corthals A.P."/>
            <person name="Power M.L."/>
            <person name="Jones G."/>
            <person name="Ransome R.D."/>
            <person name="Dechmann D.K.N."/>
            <person name="Locatelli A.G."/>
            <person name="Puechmaille S.J."/>
            <person name="Fedrigo O."/>
            <person name="Jarvis E.D."/>
            <person name="Hiller M."/>
            <person name="Vernes S.C."/>
            <person name="Myers E.W."/>
            <person name="Teeling E.C."/>
        </authorList>
    </citation>
    <scope>NUCLEOTIDE SEQUENCE [LARGE SCALE GENOMIC DNA]</scope>
    <source>
        <strain evidence="2">MRouAeg1</strain>
        <tissue evidence="2">Muscle</tissue>
    </source>
</reference>
<feature type="transmembrane region" description="Helical" evidence="1">
    <location>
        <begin position="20"/>
        <end position="39"/>
    </location>
</feature>
<keyword evidence="1" id="KW-1133">Transmembrane helix</keyword>
<keyword evidence="1" id="KW-0472">Membrane</keyword>
<organism evidence="2 3">
    <name type="scientific">Rousettus aegyptiacus</name>
    <name type="common">Egyptian fruit bat</name>
    <name type="synonym">Pteropus aegyptiacus</name>
    <dbReference type="NCBI Taxonomy" id="9407"/>
    <lineage>
        <taxon>Eukaryota</taxon>
        <taxon>Metazoa</taxon>
        <taxon>Chordata</taxon>
        <taxon>Craniata</taxon>
        <taxon>Vertebrata</taxon>
        <taxon>Euteleostomi</taxon>
        <taxon>Mammalia</taxon>
        <taxon>Eutheria</taxon>
        <taxon>Laurasiatheria</taxon>
        <taxon>Chiroptera</taxon>
        <taxon>Yinpterochiroptera</taxon>
        <taxon>Pteropodoidea</taxon>
        <taxon>Pteropodidae</taxon>
        <taxon>Rousettinae</taxon>
        <taxon>Rousettus</taxon>
    </lineage>
</organism>
<dbReference type="AlphaFoldDB" id="A0A7J8H1B3"/>
<gene>
    <name evidence="2" type="ORF">HJG63_011268</name>
</gene>
<evidence type="ECO:0000313" key="2">
    <source>
        <dbReference type="EMBL" id="KAF6465890.1"/>
    </source>
</evidence>
<sequence length="199" mass="21746">MRKQLEYSKYSRAEICLPGYIFTPTSNTLVLWSFVAEVLRKINRRPLLLESRILTIHSTGIGVMPYTPAWISSCKDLQEPLLLTSSNVPSIYLAKASHSGISIIPRVSGTQGFMVLASSPSITKLLGERMAALGLPYFLHKSPSVEAILSPSCSLLPTPKSTWVPRLGLGICIGGQVHFLSVLTQSAMMPVLVGRDEFS</sequence>